<name>A0A0W0TQY6_LEGER</name>
<gene>
    <name evidence="1" type="ORF">Lery_1588</name>
</gene>
<protein>
    <submittedName>
        <fullName evidence="1">Uncharacterized protein</fullName>
    </submittedName>
</protein>
<dbReference type="PATRIC" id="fig|448.7.peg.1656"/>
<dbReference type="EMBL" id="LNYA01000024">
    <property type="protein sequence ID" value="KTC97749.1"/>
    <property type="molecule type" value="Genomic_DNA"/>
</dbReference>
<dbReference type="RefSeq" id="WP_058526718.1">
    <property type="nucleotide sequence ID" value="NZ_CAAAHY010000016.1"/>
</dbReference>
<dbReference type="Proteomes" id="UP000054773">
    <property type="component" value="Unassembled WGS sequence"/>
</dbReference>
<organism evidence="1 2">
    <name type="scientific">Legionella erythra</name>
    <dbReference type="NCBI Taxonomy" id="448"/>
    <lineage>
        <taxon>Bacteria</taxon>
        <taxon>Pseudomonadati</taxon>
        <taxon>Pseudomonadota</taxon>
        <taxon>Gammaproteobacteria</taxon>
        <taxon>Legionellales</taxon>
        <taxon>Legionellaceae</taxon>
        <taxon>Legionella</taxon>
    </lineage>
</organism>
<dbReference type="AlphaFoldDB" id="A0A0W0TQY6"/>
<evidence type="ECO:0000313" key="2">
    <source>
        <dbReference type="Proteomes" id="UP000054773"/>
    </source>
</evidence>
<accession>A0A0W0TQY6</accession>
<comment type="caution">
    <text evidence="1">The sequence shown here is derived from an EMBL/GenBank/DDBJ whole genome shotgun (WGS) entry which is preliminary data.</text>
</comment>
<evidence type="ECO:0000313" key="1">
    <source>
        <dbReference type="EMBL" id="KTC97749.1"/>
    </source>
</evidence>
<sequence>MGDKLVDDIFFGDKDKPNPGFSFELLRRIHREKTSYQTDNFLARENEGLMFAHFSRPKLAVQLMLRVLSPRYINQSNDQVCGVNSFVHNIALMNPVVYVKMVDQLATHGEFDFSTLFKQHGDFKFKLLKPPFLKNPRKPVMTVFTMLTILS</sequence>
<reference evidence="1 2" key="1">
    <citation type="submission" date="2015-11" db="EMBL/GenBank/DDBJ databases">
        <title>Genomic analysis of 38 Legionella species identifies large and diverse effector repertoires.</title>
        <authorList>
            <person name="Burstein D."/>
            <person name="Amaro F."/>
            <person name="Zusman T."/>
            <person name="Lifshitz Z."/>
            <person name="Cohen O."/>
            <person name="Gilbert J.A."/>
            <person name="Pupko T."/>
            <person name="Shuman H.A."/>
            <person name="Segal G."/>
        </authorList>
    </citation>
    <scope>NUCLEOTIDE SEQUENCE [LARGE SCALE GENOMIC DNA]</scope>
    <source>
        <strain evidence="1 2">SE-32A-C8</strain>
    </source>
</reference>
<keyword evidence="2" id="KW-1185">Reference proteome</keyword>
<dbReference type="STRING" id="448.Lery_1588"/>
<proteinExistence type="predicted"/>